<reference evidence="2" key="3">
    <citation type="submission" date="2021-06" db="EMBL/GenBank/DDBJ databases">
        <title>Genomic Description and Analysis of Intracellular Bacteria, Candidatus Berkiella cookevillensis and Candidatus Berkiella aquae.</title>
        <authorList>
            <person name="Kidane D.T."/>
            <person name="Mehari Y.T."/>
            <person name="Rice F.C."/>
            <person name="Arivett B.A."/>
            <person name="Farone A.L."/>
            <person name="Berk S.G."/>
            <person name="Farone M.B."/>
        </authorList>
    </citation>
    <scope>NUCLEOTIDE SEQUENCE</scope>
    <source>
        <strain evidence="2">HT99</strain>
    </source>
</reference>
<evidence type="ECO:0000313" key="1">
    <source>
        <dbReference type="EMBL" id="KRG18912.1"/>
    </source>
</evidence>
<accession>A0A0Q9YEG1</accession>
<organism evidence="1">
    <name type="scientific">Candidatus Berkiella aquae</name>
    <dbReference type="NCBI Taxonomy" id="295108"/>
    <lineage>
        <taxon>Bacteria</taxon>
        <taxon>Pseudomonadati</taxon>
        <taxon>Pseudomonadota</taxon>
        <taxon>Gammaproteobacteria</taxon>
        <taxon>Candidatus Berkiellales</taxon>
        <taxon>Candidatus Berkiellaceae</taxon>
        <taxon>Candidatus Berkiella</taxon>
    </lineage>
</organism>
<gene>
    <name evidence="2" type="ORF">HT99x_009325</name>
    <name evidence="1" type="ORF">HT99x_02902</name>
</gene>
<comment type="caution">
    <text evidence="1">The sequence shown here is derived from an EMBL/GenBank/DDBJ whole genome shotgun (WGS) entry which is preliminary data.</text>
</comment>
<sequence length="57" mass="6384">MKILKLDQLFMIAGGLSNEEIGNKVTDGLDKTQEVIDEGRDNLADQLDKLTDKIHKD</sequence>
<evidence type="ECO:0000313" key="2">
    <source>
        <dbReference type="EMBL" id="MCS5711638.1"/>
    </source>
</evidence>
<name>A0A0Q9YEG1_9GAMM</name>
<dbReference type="Proteomes" id="UP000051497">
    <property type="component" value="Unassembled WGS sequence"/>
</dbReference>
<keyword evidence="3" id="KW-1185">Reference proteome</keyword>
<dbReference type="AlphaFoldDB" id="A0A0Q9YEG1"/>
<evidence type="ECO:0000313" key="3">
    <source>
        <dbReference type="Proteomes" id="UP000051497"/>
    </source>
</evidence>
<dbReference type="RefSeq" id="WP_158003422.1">
    <property type="nucleotide sequence ID" value="NZ_LKAJ02000001.1"/>
</dbReference>
<dbReference type="EMBL" id="LKAJ02000001">
    <property type="protein sequence ID" value="MCS5711638.1"/>
    <property type="molecule type" value="Genomic_DNA"/>
</dbReference>
<reference evidence="2" key="2">
    <citation type="journal article" date="2016" name="Genome Announc.">
        <title>Draft Genome Sequences of Two Novel Amoeba-Resistant Intranuclear Bacteria, 'Candidatus Berkiella cookevillensis' and 'Candidatus Berkiella aquae'.</title>
        <authorList>
            <person name="Mehari Y.T."/>
            <person name="Arivett B.A."/>
            <person name="Farone A.L."/>
            <person name="Gunderson J.H."/>
            <person name="Farone M.B."/>
        </authorList>
    </citation>
    <scope>NUCLEOTIDE SEQUENCE</scope>
    <source>
        <strain evidence="2">HT99</strain>
    </source>
</reference>
<reference evidence="1" key="1">
    <citation type="submission" date="2015-09" db="EMBL/GenBank/DDBJ databases">
        <title>Draft Genome Sequences of Two Novel Amoeba-resistant Intranuclear Bacteria, Candidatus Berkiella cookevillensis and Candidatus Berkiella aquae.</title>
        <authorList>
            <person name="Mehari Y.T."/>
            <person name="Arivett B.A."/>
            <person name="Farone A.L."/>
            <person name="Gunderson J.H."/>
            <person name="Farone M.B."/>
        </authorList>
    </citation>
    <scope>NUCLEOTIDE SEQUENCE [LARGE SCALE GENOMIC DNA]</scope>
    <source>
        <strain evidence="1">HT99</strain>
    </source>
</reference>
<dbReference type="EMBL" id="LKAJ01000018">
    <property type="protein sequence ID" value="KRG18912.1"/>
    <property type="molecule type" value="Genomic_DNA"/>
</dbReference>
<protein>
    <submittedName>
        <fullName evidence="1">Uncharacterized protein</fullName>
    </submittedName>
</protein>
<proteinExistence type="predicted"/>